<feature type="domain" description="G8" evidence="5">
    <location>
        <begin position="34"/>
        <end position="182"/>
    </location>
</feature>
<dbReference type="InterPro" id="IPR052387">
    <property type="entry name" value="Fibrocystin"/>
</dbReference>
<evidence type="ECO:0000256" key="2">
    <source>
        <dbReference type="ARBA" id="ARBA00022475"/>
    </source>
</evidence>
<dbReference type="PANTHER" id="PTHR46769:SF2">
    <property type="entry name" value="FIBROCYSTIN-L ISOFORM 2 PRECURSOR-RELATED"/>
    <property type="match status" value="1"/>
</dbReference>
<evidence type="ECO:0000259" key="5">
    <source>
        <dbReference type="PROSITE" id="PS51484"/>
    </source>
</evidence>
<dbReference type="Proteomes" id="UP000186309">
    <property type="component" value="Chromosome"/>
</dbReference>
<dbReference type="OrthoDB" id="227223at2"/>
<dbReference type="Pfam" id="PF24606">
    <property type="entry name" value="CEMIP_beta-hel"/>
    <property type="match status" value="1"/>
</dbReference>
<dbReference type="AlphaFoldDB" id="A0A1U7CRJ5"/>
<dbReference type="RefSeq" id="WP_076347020.1">
    <property type="nucleotide sequence ID" value="NZ_CP019082.1"/>
</dbReference>
<evidence type="ECO:0000256" key="4">
    <source>
        <dbReference type="ARBA" id="ARBA00023180"/>
    </source>
</evidence>
<name>A0A1U7CRJ5_9BACT</name>
<dbReference type="InterPro" id="IPR011050">
    <property type="entry name" value="Pectin_lyase_fold/virulence"/>
</dbReference>
<dbReference type="InterPro" id="IPR019316">
    <property type="entry name" value="G8_domain"/>
</dbReference>
<sequence>MIHSIVLAAVAATIGAAEPTLVRSADSGPWSAASTWEGGRAPGAGDRVLVREGHHVLYDVDSATVIRAVHVSGVLRFATDRDTRLDVGLLRVQPGDDVSEEGFECAPHAAKPADSGQAASTPTAALEVGTADEPIVAGRRALIRLTYIEGMDKESFPAIVACGGRMEFHGAPMARTWVKLQRTADVNQTLVFLNEPVEGWKPGDRVILTGTTRHLGYGGTYTDSVRDQPSTEERTITKLAISQFNGIPSLTVDAPLKFDHRVIEDYRGEVANLSRNVVIESADPKGVRGHVMYHKRSAGSISYGEFRHLGKEGVLGRYSLHFHLAGNSMRGTSVVGASFWDSANRWITIHGTNYLVVRDCVGYRSVGHGFFLEDGTEVYNVFDRCLAVQACLGRPLPKQVLPFDHNDGAGFWWANSLNTFTRNVAAECDQYGYRFEARKTADFDPELNVMQPDGSYKVVDIRTLPFVRFEGNEAHCHRRFGVNLGGFKGVARDEDKYEDVKSGDVQGVGPDPGHPFMIRDTKLWNCHWPFHAGSPTVKVDDMSIYDCEYGLWRSNTRRHVYNNLEMRVIRSHSIFHPWGGFPTAGEGYEQNLKPVDDLPPATAITGVSASGPSRVVVRGTASENGAVAKVLVNGRPARSVRGRFDEWEVEIDGVGGDGIDLSAHAEDVAGNVEKLPHVVHFPIDPNDAIANPKGRAASR</sequence>
<evidence type="ECO:0000256" key="1">
    <source>
        <dbReference type="ARBA" id="ARBA00004236"/>
    </source>
</evidence>
<dbReference type="SMART" id="SM01225">
    <property type="entry name" value="G8"/>
    <property type="match status" value="1"/>
</dbReference>
<dbReference type="EMBL" id="CP019082">
    <property type="protein sequence ID" value="APW61567.1"/>
    <property type="molecule type" value="Genomic_DNA"/>
</dbReference>
<protein>
    <recommendedName>
        <fullName evidence="5">G8 domain-containing protein</fullName>
    </recommendedName>
</protein>
<comment type="subcellular location">
    <subcellularLocation>
        <location evidence="1">Cell membrane</location>
    </subcellularLocation>
</comment>
<dbReference type="KEGG" id="pbor:BSF38_03085"/>
<keyword evidence="2" id="KW-0472">Membrane</keyword>
<evidence type="ECO:0000313" key="6">
    <source>
        <dbReference type="EMBL" id="APW61567.1"/>
    </source>
</evidence>
<proteinExistence type="predicted"/>
<accession>A0A1U7CRJ5</accession>
<dbReference type="PROSITE" id="PS51484">
    <property type="entry name" value="G8"/>
    <property type="match status" value="1"/>
</dbReference>
<dbReference type="InterPro" id="IPR055401">
    <property type="entry name" value="CEMIP_beta-hel_dom"/>
</dbReference>
<organism evidence="6 7">
    <name type="scientific">Paludisphaera borealis</name>
    <dbReference type="NCBI Taxonomy" id="1387353"/>
    <lineage>
        <taxon>Bacteria</taxon>
        <taxon>Pseudomonadati</taxon>
        <taxon>Planctomycetota</taxon>
        <taxon>Planctomycetia</taxon>
        <taxon>Isosphaerales</taxon>
        <taxon>Isosphaeraceae</taxon>
        <taxon>Paludisphaera</taxon>
    </lineage>
</organism>
<dbReference type="PANTHER" id="PTHR46769">
    <property type="entry name" value="POLYCYSTIC KIDNEY AND HEPATIC DISEASE 1 (AUTOSOMAL RECESSIVE)-LIKE 1"/>
    <property type="match status" value="1"/>
</dbReference>
<evidence type="ECO:0000313" key="7">
    <source>
        <dbReference type="Proteomes" id="UP000186309"/>
    </source>
</evidence>
<gene>
    <name evidence="6" type="ORF">BSF38_03085</name>
</gene>
<keyword evidence="2" id="KW-1003">Cell membrane</keyword>
<dbReference type="STRING" id="1387353.BSF38_03085"/>
<evidence type="ECO:0000256" key="3">
    <source>
        <dbReference type="ARBA" id="ARBA00022729"/>
    </source>
</evidence>
<keyword evidence="7" id="KW-1185">Reference proteome</keyword>
<dbReference type="SUPFAM" id="SSF51126">
    <property type="entry name" value="Pectin lyase-like"/>
    <property type="match status" value="1"/>
</dbReference>
<dbReference type="Pfam" id="PF10162">
    <property type="entry name" value="G8"/>
    <property type="match status" value="1"/>
</dbReference>
<keyword evidence="3" id="KW-0732">Signal</keyword>
<reference evidence="7" key="1">
    <citation type="submission" date="2016-12" db="EMBL/GenBank/DDBJ databases">
        <title>Comparative genomics of four Isosphaeraceae planctomycetes: a common pool of plasmids and glycoside hydrolase genes.</title>
        <authorList>
            <person name="Ivanova A."/>
        </authorList>
    </citation>
    <scope>NUCLEOTIDE SEQUENCE [LARGE SCALE GENOMIC DNA]</scope>
    <source>
        <strain evidence="7">PX4</strain>
    </source>
</reference>
<dbReference type="GO" id="GO:0005886">
    <property type="term" value="C:plasma membrane"/>
    <property type="evidence" value="ECO:0007669"/>
    <property type="project" value="UniProtKB-SubCell"/>
</dbReference>
<keyword evidence="4" id="KW-0325">Glycoprotein</keyword>